<evidence type="ECO:0000256" key="4">
    <source>
        <dbReference type="ARBA" id="ARBA00048941"/>
    </source>
</evidence>
<keyword evidence="6" id="KW-0614">Plasmid</keyword>
<dbReference type="GO" id="GO:0004497">
    <property type="term" value="F:monooxygenase activity"/>
    <property type="evidence" value="ECO:0007669"/>
    <property type="project" value="UniProtKB-KW"/>
</dbReference>
<evidence type="ECO:0000256" key="3">
    <source>
        <dbReference type="ARBA" id="ARBA00023033"/>
    </source>
</evidence>
<dbReference type="KEGG" id="mcb:Mycch_5463"/>
<dbReference type="EMBL" id="GU174753">
    <property type="protein sequence ID" value="ACZ56352.1"/>
    <property type="molecule type" value="Genomic_DNA"/>
</dbReference>
<geneLocation type="plasmid" evidence="6 7">
    <name>pMYCCH.01</name>
</geneLocation>
<dbReference type="PATRIC" id="fig|710421.3.peg.5452"/>
<gene>
    <name evidence="6" type="ordered locus">Mycch_5463</name>
</gene>
<proteinExistence type="predicted"/>
<keyword evidence="2" id="KW-0560">Oxidoreductase</keyword>
<evidence type="ECO:0000256" key="2">
    <source>
        <dbReference type="ARBA" id="ARBA00023002"/>
    </source>
</evidence>
<sequence>MASNATQLHEKTKAYDWDFTSVEQRPKFETKYKLPKKGKDPFRLLVRDYMKMEAEKDDRTHGFLDGAIRTREATKMEPRFVELMKMILPILTNAEYQAVGACGMIISAINNQEMRQGYAAQMLDEVRHAQLEMALRNFYVKHYPDPAGFDIGQVGLYQHPAGLLSIGEFQHFNTGDPLDCVIDLNIVVETAFTNILLVAMPQVAVRNGDNALATTMLSIQSDEARHMANGYGAVMALLGEPDNVALVNETLERHFWHGHKALDAAIGWASEYGAHDRAWNYKDQWNEWVVDDFIGGFVDRLGEFGLTPPTRLAAAADEVTWTHHTIGQVLSATWPLNFWRSDAMGPKDFEWFEANYPGWSAAYQGYWEGYKELADPAGGHIMLQELPGLPPMCQVCQTPCVVPRLDINSVRIIELNGKNYALCSEGCEWIFSKWPDAYKDRKQLWERYDGWDLADVILDIGLLRPDGKTLIGQPLLKMDRYWTIDDIRRLGYEVKNPVLTL</sequence>
<dbReference type="RefSeq" id="WP_014805422.1">
    <property type="nucleotide sequence ID" value="NC_018022.1"/>
</dbReference>
<evidence type="ECO:0000256" key="1">
    <source>
        <dbReference type="ARBA" id="ARBA00012710"/>
    </source>
</evidence>
<dbReference type="InterPro" id="IPR012348">
    <property type="entry name" value="RNR-like"/>
</dbReference>
<evidence type="ECO:0000313" key="5">
    <source>
        <dbReference type="EMBL" id="ACZ56352.1"/>
    </source>
</evidence>
<keyword evidence="3 5" id="KW-0503">Monooxygenase</keyword>
<dbReference type="EC" id="1.14.13.227" evidence="1"/>
<evidence type="ECO:0000313" key="7">
    <source>
        <dbReference type="Proteomes" id="UP000006057"/>
    </source>
</evidence>
<reference evidence="5" key="1">
    <citation type="journal article" date="2011" name="Environ. Microbiol. Rep.">
        <title>Untangling the multiple monooxygenases of Mycobacterium chubuense strain NBB4, a versatile hydrocarbon degrader.</title>
        <authorList>
            <person name="Coleman N.V."/>
            <person name="Yau S."/>
            <person name="Wilson N.L."/>
            <person name="Nolan L.M."/>
            <person name="Migocki M.D."/>
            <person name="Ly M.A."/>
            <person name="Crossett B."/>
            <person name="Holmes A.J."/>
        </authorList>
    </citation>
    <scope>NUCLEOTIDE SEQUENCE</scope>
    <source>
        <strain evidence="5">NBB4</strain>
    </source>
</reference>
<reference evidence="6 7" key="2">
    <citation type="submission" date="2012-06" db="EMBL/GenBank/DDBJ databases">
        <title>Complete sequence of plasmid 1 of Mycobacterium chubuense NBB4.</title>
        <authorList>
            <consortium name="US DOE Joint Genome Institute"/>
            <person name="Lucas S."/>
            <person name="Han J."/>
            <person name="Lapidus A."/>
            <person name="Cheng J.-F."/>
            <person name="Goodwin L."/>
            <person name="Pitluck S."/>
            <person name="Peters L."/>
            <person name="Mikhailova N."/>
            <person name="Teshima H."/>
            <person name="Detter J.C."/>
            <person name="Han C."/>
            <person name="Tapia R."/>
            <person name="Land M."/>
            <person name="Hauser L."/>
            <person name="Kyrpides N."/>
            <person name="Ivanova N."/>
            <person name="Pagani I."/>
            <person name="Mattes T."/>
            <person name="Holmes A."/>
            <person name="Rutledge P."/>
            <person name="Paulsen I."/>
            <person name="Coleman N."/>
            <person name="Woyke T."/>
        </authorList>
    </citation>
    <scope>NUCLEOTIDE SEQUENCE [LARGE SCALE GENOMIC DNA]</scope>
    <source>
        <strain evidence="6 7">NBB4</strain>
        <plasmid evidence="6 7">pMYCCH.01</plasmid>
    </source>
</reference>
<evidence type="ECO:0000313" key="6">
    <source>
        <dbReference type="EMBL" id="AFM20132.1"/>
    </source>
</evidence>
<dbReference type="HOGENOM" id="CLU_040795_0_0_11"/>
<dbReference type="Gene3D" id="1.10.620.20">
    <property type="entry name" value="Ribonucleotide Reductase, subunit A"/>
    <property type="match status" value="1"/>
</dbReference>
<dbReference type="InterPro" id="IPR009078">
    <property type="entry name" value="Ferritin-like_SF"/>
</dbReference>
<dbReference type="EMBL" id="CP003054">
    <property type="protein sequence ID" value="AFM20132.1"/>
    <property type="molecule type" value="Genomic_DNA"/>
</dbReference>
<dbReference type="OrthoDB" id="7591937at2"/>
<protein>
    <recommendedName>
        <fullName evidence="1">propane 2-monooxygenase</fullName>
        <ecNumber evidence="1">1.14.13.227</ecNumber>
    </recommendedName>
</protein>
<name>D2K2E6_MYCCN</name>
<comment type="catalytic activity">
    <reaction evidence="4">
        <text>propane + NADH + O2 + H(+) = propan-2-ol + NAD(+) + H2O</text>
        <dbReference type="Rhea" id="RHEA:49992"/>
        <dbReference type="ChEBI" id="CHEBI:15377"/>
        <dbReference type="ChEBI" id="CHEBI:15378"/>
        <dbReference type="ChEBI" id="CHEBI:15379"/>
        <dbReference type="ChEBI" id="CHEBI:17824"/>
        <dbReference type="ChEBI" id="CHEBI:32879"/>
        <dbReference type="ChEBI" id="CHEBI:57540"/>
        <dbReference type="ChEBI" id="CHEBI:57945"/>
        <dbReference type="EC" id="1.14.13.227"/>
    </reaction>
</comment>
<dbReference type="Proteomes" id="UP000006057">
    <property type="component" value="Plasmid pMYCCH.01"/>
</dbReference>
<dbReference type="InterPro" id="IPR003430">
    <property type="entry name" value="Phenol_Hydrox"/>
</dbReference>
<accession>D2K2E6</accession>
<keyword evidence="7" id="KW-1185">Reference proteome</keyword>
<organism evidence="5">
    <name type="scientific">Mycolicibacterium chubuense (strain NBB4)</name>
    <name type="common">Mycobacterium chubuense</name>
    <dbReference type="NCBI Taxonomy" id="710421"/>
    <lineage>
        <taxon>Bacteria</taxon>
        <taxon>Bacillati</taxon>
        <taxon>Actinomycetota</taxon>
        <taxon>Actinomycetes</taxon>
        <taxon>Mycobacteriales</taxon>
        <taxon>Mycobacteriaceae</taxon>
        <taxon>Mycolicibacterium</taxon>
    </lineage>
</organism>
<dbReference type="SUPFAM" id="SSF47240">
    <property type="entry name" value="Ferritin-like"/>
    <property type="match status" value="1"/>
</dbReference>
<dbReference type="Pfam" id="PF02332">
    <property type="entry name" value="Phenol_Hydrox"/>
    <property type="match status" value="1"/>
</dbReference>
<dbReference type="AlphaFoldDB" id="D2K2E6"/>